<dbReference type="InterPro" id="IPR039420">
    <property type="entry name" value="WalR-like"/>
</dbReference>
<dbReference type="InterPro" id="IPR011006">
    <property type="entry name" value="CheY-like_superfamily"/>
</dbReference>
<evidence type="ECO:0000256" key="2">
    <source>
        <dbReference type="ARBA" id="ARBA00023012"/>
    </source>
</evidence>
<dbReference type="GO" id="GO:0006355">
    <property type="term" value="P:regulation of DNA-templated transcription"/>
    <property type="evidence" value="ECO:0007669"/>
    <property type="project" value="TreeGrafter"/>
</dbReference>
<evidence type="ECO:0000313" key="9">
    <source>
        <dbReference type="Proteomes" id="UP001139485"/>
    </source>
</evidence>
<dbReference type="AlphaFoldDB" id="A0A9X2D4W5"/>
<dbReference type="GO" id="GO:0000156">
    <property type="term" value="F:phosphorelay response regulator activity"/>
    <property type="evidence" value="ECO:0007669"/>
    <property type="project" value="TreeGrafter"/>
</dbReference>
<dbReference type="Pfam" id="PF00072">
    <property type="entry name" value="Response_reg"/>
    <property type="match status" value="1"/>
</dbReference>
<dbReference type="InterPro" id="IPR001789">
    <property type="entry name" value="Sig_transdc_resp-reg_receiver"/>
</dbReference>
<evidence type="ECO:0000256" key="6">
    <source>
        <dbReference type="PROSITE-ProRule" id="PRU00169"/>
    </source>
</evidence>
<dbReference type="Gene3D" id="3.40.50.2300">
    <property type="match status" value="1"/>
</dbReference>
<gene>
    <name evidence="8" type="ORF">M8330_01020</name>
</gene>
<dbReference type="PROSITE" id="PS50110">
    <property type="entry name" value="RESPONSE_REGULATORY"/>
    <property type="match status" value="1"/>
</dbReference>
<proteinExistence type="predicted"/>
<feature type="domain" description="Response regulatory" evidence="7">
    <location>
        <begin position="3"/>
        <end position="126"/>
    </location>
</feature>
<accession>A0A9X2D4W5</accession>
<name>A0A9X2D4W5_9ACTN</name>
<dbReference type="GO" id="GO:0032993">
    <property type="term" value="C:protein-DNA complex"/>
    <property type="evidence" value="ECO:0007669"/>
    <property type="project" value="TreeGrafter"/>
</dbReference>
<evidence type="ECO:0000256" key="1">
    <source>
        <dbReference type="ARBA" id="ARBA00022553"/>
    </source>
</evidence>
<evidence type="ECO:0000313" key="8">
    <source>
        <dbReference type="EMBL" id="MCM0618872.1"/>
    </source>
</evidence>
<protein>
    <submittedName>
        <fullName evidence="8">Response regulator</fullName>
    </submittedName>
</protein>
<dbReference type="SMART" id="SM00448">
    <property type="entry name" value="REC"/>
    <property type="match status" value="1"/>
</dbReference>
<organism evidence="8 9">
    <name type="scientific">Nocardioides bruguierae</name>
    <dbReference type="NCBI Taxonomy" id="2945102"/>
    <lineage>
        <taxon>Bacteria</taxon>
        <taxon>Bacillati</taxon>
        <taxon>Actinomycetota</taxon>
        <taxon>Actinomycetes</taxon>
        <taxon>Propionibacteriales</taxon>
        <taxon>Nocardioidaceae</taxon>
        <taxon>Nocardioides</taxon>
    </lineage>
</organism>
<dbReference type="GO" id="GO:0005829">
    <property type="term" value="C:cytosol"/>
    <property type="evidence" value="ECO:0007669"/>
    <property type="project" value="TreeGrafter"/>
</dbReference>
<keyword evidence="9" id="KW-1185">Reference proteome</keyword>
<evidence type="ECO:0000256" key="4">
    <source>
        <dbReference type="ARBA" id="ARBA00023125"/>
    </source>
</evidence>
<dbReference type="SUPFAM" id="SSF52172">
    <property type="entry name" value="CheY-like"/>
    <property type="match status" value="1"/>
</dbReference>
<dbReference type="EMBL" id="JAMOIL010000001">
    <property type="protein sequence ID" value="MCM0618872.1"/>
    <property type="molecule type" value="Genomic_DNA"/>
</dbReference>
<dbReference type="Proteomes" id="UP001139485">
    <property type="component" value="Unassembled WGS sequence"/>
</dbReference>
<keyword evidence="4" id="KW-0238">DNA-binding</keyword>
<dbReference type="GO" id="GO:0000976">
    <property type="term" value="F:transcription cis-regulatory region binding"/>
    <property type="evidence" value="ECO:0007669"/>
    <property type="project" value="TreeGrafter"/>
</dbReference>
<dbReference type="PANTHER" id="PTHR48111:SF1">
    <property type="entry name" value="TWO-COMPONENT RESPONSE REGULATOR ORR33"/>
    <property type="match status" value="1"/>
</dbReference>
<sequence length="144" mass="14625">MARILVADDDEDLRALVAMVLADRGHRVETVGSGEEALGLLLPSASPAVHEGSFDAAVLDLAMPGPDGLAVVRALDAAPGGRPRCTVLLTADRSTPVRDAAAAAGVPVLRKPFDVDALVARLEALMTGAGSPDEGEPDPDPGVS</sequence>
<comment type="caution">
    <text evidence="8">The sequence shown here is derived from an EMBL/GenBank/DDBJ whole genome shotgun (WGS) entry which is preliminary data.</text>
</comment>
<feature type="modified residue" description="4-aspartylphosphate" evidence="6">
    <location>
        <position position="60"/>
    </location>
</feature>
<keyword evidence="5" id="KW-0804">Transcription</keyword>
<dbReference type="RefSeq" id="WP_250825824.1">
    <property type="nucleotide sequence ID" value="NZ_JAMOIL010000001.1"/>
</dbReference>
<keyword evidence="3" id="KW-0805">Transcription regulation</keyword>
<keyword evidence="2" id="KW-0902">Two-component regulatory system</keyword>
<dbReference type="PANTHER" id="PTHR48111">
    <property type="entry name" value="REGULATOR OF RPOS"/>
    <property type="match status" value="1"/>
</dbReference>
<keyword evidence="1 6" id="KW-0597">Phosphoprotein</keyword>
<evidence type="ECO:0000256" key="5">
    <source>
        <dbReference type="ARBA" id="ARBA00023163"/>
    </source>
</evidence>
<reference evidence="8" key="1">
    <citation type="submission" date="2022-05" db="EMBL/GenBank/DDBJ databases">
        <authorList>
            <person name="Tuo L."/>
        </authorList>
    </citation>
    <scope>NUCLEOTIDE SEQUENCE</scope>
    <source>
        <strain evidence="8">BSK12Z-4</strain>
    </source>
</reference>
<evidence type="ECO:0000256" key="3">
    <source>
        <dbReference type="ARBA" id="ARBA00023015"/>
    </source>
</evidence>
<evidence type="ECO:0000259" key="7">
    <source>
        <dbReference type="PROSITE" id="PS50110"/>
    </source>
</evidence>